<dbReference type="EMBL" id="PSZC01000013">
    <property type="protein sequence ID" value="PPJ36558.1"/>
    <property type="molecule type" value="Genomic_DNA"/>
</dbReference>
<dbReference type="AlphaFoldDB" id="A0A2S6AMW1"/>
<dbReference type="InterPro" id="IPR004107">
    <property type="entry name" value="Integrase_SAM-like_N"/>
</dbReference>
<sequence length="138" mass="14778">MCGRIDCVPAMRVERVVNPGPGEPAVRLVDGHGKVVEDVAMFLRALTVRRFSPNTVRAYAYDLLKLLRFLDGLGLTVHEFTPARAVDFLVTLRRTPSQGRGSTPGFGGHDRGGPVAVGADVQPDPGGGVVVLRVPDHL</sequence>
<organism evidence="4 5">
    <name type="scientific">Nocardia nova</name>
    <dbReference type="NCBI Taxonomy" id="37330"/>
    <lineage>
        <taxon>Bacteria</taxon>
        <taxon>Bacillati</taxon>
        <taxon>Actinomycetota</taxon>
        <taxon>Actinomycetes</taxon>
        <taxon>Mycobacteriales</taxon>
        <taxon>Nocardiaceae</taxon>
        <taxon>Nocardia</taxon>
    </lineage>
</organism>
<dbReference type="GO" id="GO:0015074">
    <property type="term" value="P:DNA integration"/>
    <property type="evidence" value="ECO:0007669"/>
    <property type="project" value="InterPro"/>
</dbReference>
<evidence type="ECO:0000313" key="5">
    <source>
        <dbReference type="Proteomes" id="UP000239874"/>
    </source>
</evidence>
<dbReference type="GO" id="GO:0003677">
    <property type="term" value="F:DNA binding"/>
    <property type="evidence" value="ECO:0007669"/>
    <property type="project" value="UniProtKB-UniRule"/>
</dbReference>
<reference evidence="4 5" key="1">
    <citation type="submission" date="2018-02" db="EMBL/GenBank/DDBJ databases">
        <title>8 Nocardia nova and 1 Nocardia cyriacigeorgica strain used for evolution to TMP-SMX.</title>
        <authorList>
            <person name="Mehta H."/>
            <person name="Weng J."/>
            <person name="Shamoo Y."/>
        </authorList>
    </citation>
    <scope>NUCLEOTIDE SEQUENCE [LARGE SCALE GENOMIC DNA]</scope>
    <source>
        <strain evidence="4 5">MDA3139</strain>
    </source>
</reference>
<dbReference type="InterPro" id="IPR044068">
    <property type="entry name" value="CB"/>
</dbReference>
<dbReference type="Pfam" id="PF02899">
    <property type="entry name" value="Phage_int_SAM_1"/>
    <property type="match status" value="1"/>
</dbReference>
<feature type="domain" description="Core-binding (CB)" evidence="3">
    <location>
        <begin position="33"/>
        <end position="138"/>
    </location>
</feature>
<dbReference type="Proteomes" id="UP000239874">
    <property type="component" value="Unassembled WGS sequence"/>
</dbReference>
<evidence type="ECO:0000256" key="2">
    <source>
        <dbReference type="PROSITE-ProRule" id="PRU01248"/>
    </source>
</evidence>
<keyword evidence="1 2" id="KW-0238">DNA-binding</keyword>
<comment type="caution">
    <text evidence="4">The sequence shown here is derived from an EMBL/GenBank/DDBJ whole genome shotgun (WGS) entry which is preliminary data.</text>
</comment>
<dbReference type="PROSITE" id="PS51900">
    <property type="entry name" value="CB"/>
    <property type="match status" value="1"/>
</dbReference>
<evidence type="ECO:0000259" key="3">
    <source>
        <dbReference type="PROSITE" id="PS51900"/>
    </source>
</evidence>
<name>A0A2S6AMW1_9NOCA</name>
<dbReference type="Gene3D" id="1.10.150.130">
    <property type="match status" value="1"/>
</dbReference>
<evidence type="ECO:0000256" key="1">
    <source>
        <dbReference type="ARBA" id="ARBA00023125"/>
    </source>
</evidence>
<protein>
    <recommendedName>
        <fullName evidence="3">Core-binding (CB) domain-containing protein</fullName>
    </recommendedName>
</protein>
<proteinExistence type="predicted"/>
<accession>A0A2S6AMW1</accession>
<evidence type="ECO:0000313" key="4">
    <source>
        <dbReference type="EMBL" id="PPJ36558.1"/>
    </source>
</evidence>
<dbReference type="InterPro" id="IPR010998">
    <property type="entry name" value="Integrase_recombinase_N"/>
</dbReference>
<gene>
    <name evidence="4" type="ORF">C5E45_19235</name>
</gene>